<keyword evidence="1" id="KW-0732">Signal</keyword>
<dbReference type="SUPFAM" id="SSF56601">
    <property type="entry name" value="beta-lactamase/transpeptidase-like"/>
    <property type="match status" value="1"/>
</dbReference>
<reference evidence="3 4" key="1">
    <citation type="submission" date="2020-08" db="EMBL/GenBank/DDBJ databases">
        <title>Genome sequence of Sphingomonas lutea KCTC 23642T.</title>
        <authorList>
            <person name="Hyun D.-W."/>
            <person name="Bae J.-W."/>
        </authorList>
    </citation>
    <scope>NUCLEOTIDE SEQUENCE [LARGE SCALE GENOMIC DNA]</scope>
    <source>
        <strain evidence="3 4">KCTC 23642</strain>
    </source>
</reference>
<name>A0A7G9SHR4_9SPHN</name>
<dbReference type="InterPro" id="IPR012338">
    <property type="entry name" value="Beta-lactam/transpept-like"/>
</dbReference>
<evidence type="ECO:0000256" key="1">
    <source>
        <dbReference type="SAM" id="SignalP"/>
    </source>
</evidence>
<dbReference type="AlphaFoldDB" id="A0A7G9SHR4"/>
<feature type="signal peptide" evidence="1">
    <location>
        <begin position="1"/>
        <end position="19"/>
    </location>
</feature>
<protein>
    <submittedName>
        <fullName evidence="3">Beta-lactamase family protein</fullName>
    </submittedName>
</protein>
<dbReference type="InterPro" id="IPR001466">
    <property type="entry name" value="Beta-lactam-related"/>
</dbReference>
<dbReference type="Proteomes" id="UP000515971">
    <property type="component" value="Chromosome"/>
</dbReference>
<feature type="chain" id="PRO_5028944542" evidence="1">
    <location>
        <begin position="20"/>
        <end position="542"/>
    </location>
</feature>
<evidence type="ECO:0000313" key="3">
    <source>
        <dbReference type="EMBL" id="QNN67389.1"/>
    </source>
</evidence>
<feature type="domain" description="Beta-lactamase-related" evidence="2">
    <location>
        <begin position="36"/>
        <end position="343"/>
    </location>
</feature>
<dbReference type="RefSeq" id="WP_187537978.1">
    <property type="nucleotide sequence ID" value="NZ_BAABJT010000001.1"/>
</dbReference>
<sequence>MRLIIFAALALSVTGQSSARPAPTTGIDPIFTALIRNGAPGCTIGVSSRGVVISRAYGLAELEHRVPMTADTIIEAGSVSKQFTAAATLLLVVDGKLSLDDDVRRHIPELPDYGRTITIDHLLNHTSGLRDWGMVAQLGGWPRTTRAHTQTDVLDIIRRQRSLNYVPGAEYSYTNSGYNLLTEIVQRVSGKSLAQFTRERLFVPLGMTRTSWRDDFRRVVPDRAVAYARTETGFAQEMPFEDAYGNGGLLTTVGDLLTWNTALSANRLGKEMTARLQQPATLNDGTPITYARGLFVERYRGVRAIVHSGSTGAYRAWLGRFPDQQMSVAVLCNRSDAPASQFAKRVADLFLPAQPAASAPSPYDGPNLSGLFVNQRTGMSTPFVTASGEVTFMGTPFVASGPQRFRSDVGEIVFLGSDRFRWNDLQGQSVEYRRIVPVSPSAVRLAEYSGRYASDEADVTYVVSPYGHGLAIRLDRRPHIVTRVKPTYADAFESNDFVARFRRDRAGRISGVGIGTSRVRDLFFTRMPDGQPAAASNASAVR</sequence>
<dbReference type="Gene3D" id="3.40.710.10">
    <property type="entry name" value="DD-peptidase/beta-lactamase superfamily"/>
    <property type="match status" value="1"/>
</dbReference>
<dbReference type="InterPro" id="IPR050491">
    <property type="entry name" value="AmpC-like"/>
</dbReference>
<dbReference type="PANTHER" id="PTHR46825:SF9">
    <property type="entry name" value="BETA-LACTAMASE-RELATED DOMAIN-CONTAINING PROTEIN"/>
    <property type="match status" value="1"/>
</dbReference>
<organism evidence="3 4">
    <name type="scientific">Sphingomonas lutea</name>
    <dbReference type="NCBI Taxonomy" id="1045317"/>
    <lineage>
        <taxon>Bacteria</taxon>
        <taxon>Pseudomonadati</taxon>
        <taxon>Pseudomonadota</taxon>
        <taxon>Alphaproteobacteria</taxon>
        <taxon>Sphingomonadales</taxon>
        <taxon>Sphingomonadaceae</taxon>
        <taxon>Sphingomonas</taxon>
    </lineage>
</organism>
<dbReference type="Pfam" id="PF00144">
    <property type="entry name" value="Beta-lactamase"/>
    <property type="match status" value="1"/>
</dbReference>
<evidence type="ECO:0000259" key="2">
    <source>
        <dbReference type="Pfam" id="PF00144"/>
    </source>
</evidence>
<accession>A0A7G9SHR4</accession>
<keyword evidence="4" id="KW-1185">Reference proteome</keyword>
<dbReference type="EMBL" id="CP060718">
    <property type="protein sequence ID" value="QNN67389.1"/>
    <property type="molecule type" value="Genomic_DNA"/>
</dbReference>
<evidence type="ECO:0000313" key="4">
    <source>
        <dbReference type="Proteomes" id="UP000515971"/>
    </source>
</evidence>
<gene>
    <name evidence="3" type="ORF">H9L13_12495</name>
</gene>
<dbReference type="PANTHER" id="PTHR46825">
    <property type="entry name" value="D-ALANYL-D-ALANINE-CARBOXYPEPTIDASE/ENDOPEPTIDASE AMPH"/>
    <property type="match status" value="1"/>
</dbReference>
<dbReference type="KEGG" id="slut:H9L13_12495"/>
<proteinExistence type="predicted"/>